<dbReference type="InterPro" id="IPR015815">
    <property type="entry name" value="HIBADH-related"/>
</dbReference>
<gene>
    <name evidence="5" type="ORF">G7Y89_g13096</name>
</gene>
<sequence length="303" mass="32089">MALQLAFLGMGGIGRAMSKNLALQGNLKAPIIIWNRTLARAIDHSNQVGSNALVAESIQEAVFKSDIIWSSLGSQEAVLQCFDTILKENVKGKLFVECSTITPEVTDDLSQRVIEAGAEFVAMPVFGEPSMANAALLTCLPAGPAEPVKRVLPFLMGVVCRAVIDLSGEPPGTASHLKLVGNVLILQMIESVAEAHVLAEKTNLAAKHVHSMISSVFPGPFAIYSNRMTSGNYCAPEPLIAIGMIKEVADHVNNLAKQSGTELGAYKIACRHVDMAKKHAGVAGDVAGIYGAVRVESGLSFEN</sequence>
<dbReference type="InterPro" id="IPR006115">
    <property type="entry name" value="6PGDH_NADP-bd"/>
</dbReference>
<dbReference type="PIRSF" id="PIRSF000103">
    <property type="entry name" value="HIBADH"/>
    <property type="match status" value="1"/>
</dbReference>
<dbReference type="Pfam" id="PF03446">
    <property type="entry name" value="NAD_binding_2"/>
    <property type="match status" value="1"/>
</dbReference>
<dbReference type="OrthoDB" id="435038at2759"/>
<dbReference type="InterPro" id="IPR008927">
    <property type="entry name" value="6-PGluconate_DH-like_C_sf"/>
</dbReference>
<organism evidence="5 6">
    <name type="scientific">Cudoniella acicularis</name>
    <dbReference type="NCBI Taxonomy" id="354080"/>
    <lineage>
        <taxon>Eukaryota</taxon>
        <taxon>Fungi</taxon>
        <taxon>Dikarya</taxon>
        <taxon>Ascomycota</taxon>
        <taxon>Pezizomycotina</taxon>
        <taxon>Leotiomycetes</taxon>
        <taxon>Helotiales</taxon>
        <taxon>Tricladiaceae</taxon>
        <taxon>Cudoniella</taxon>
    </lineage>
</organism>
<protein>
    <recommendedName>
        <fullName evidence="4">6-phosphogluconate dehydrogenase NADP-binding domain-containing protein</fullName>
    </recommendedName>
</protein>
<proteinExistence type="inferred from homology"/>
<name>A0A8H4RA71_9HELO</name>
<dbReference type="GO" id="GO:0050661">
    <property type="term" value="F:NADP binding"/>
    <property type="evidence" value="ECO:0007669"/>
    <property type="project" value="InterPro"/>
</dbReference>
<evidence type="ECO:0000313" key="5">
    <source>
        <dbReference type="EMBL" id="KAF4625075.1"/>
    </source>
</evidence>
<dbReference type="SUPFAM" id="SSF48179">
    <property type="entry name" value="6-phosphogluconate dehydrogenase C-terminal domain-like"/>
    <property type="match status" value="1"/>
</dbReference>
<reference evidence="5 6" key="1">
    <citation type="submission" date="2020-03" db="EMBL/GenBank/DDBJ databases">
        <title>Draft Genome Sequence of Cudoniella acicularis.</title>
        <authorList>
            <person name="Buettner E."/>
            <person name="Kellner H."/>
        </authorList>
    </citation>
    <scope>NUCLEOTIDE SEQUENCE [LARGE SCALE GENOMIC DNA]</scope>
    <source>
        <strain evidence="5 6">DSM 108380</strain>
    </source>
</reference>
<evidence type="ECO:0000256" key="1">
    <source>
        <dbReference type="ARBA" id="ARBA00007598"/>
    </source>
</evidence>
<dbReference type="GO" id="GO:0016491">
    <property type="term" value="F:oxidoreductase activity"/>
    <property type="evidence" value="ECO:0007669"/>
    <property type="project" value="UniProtKB-KW"/>
</dbReference>
<dbReference type="PANTHER" id="PTHR43580">
    <property type="entry name" value="OXIDOREDUCTASE GLYR1-RELATED"/>
    <property type="match status" value="1"/>
</dbReference>
<dbReference type="AlphaFoldDB" id="A0A8H4RA71"/>
<dbReference type="InterPro" id="IPR051265">
    <property type="entry name" value="HIBADH-related_NP60_sf"/>
</dbReference>
<dbReference type="InterPro" id="IPR036291">
    <property type="entry name" value="NAD(P)-bd_dom_sf"/>
</dbReference>
<dbReference type="Gene3D" id="1.10.1040.10">
    <property type="entry name" value="N-(1-d-carboxylethyl)-l-norvaline Dehydrogenase, domain 2"/>
    <property type="match status" value="1"/>
</dbReference>
<evidence type="ECO:0000259" key="4">
    <source>
        <dbReference type="Pfam" id="PF03446"/>
    </source>
</evidence>
<dbReference type="InterPro" id="IPR013328">
    <property type="entry name" value="6PGD_dom2"/>
</dbReference>
<dbReference type="Proteomes" id="UP000566819">
    <property type="component" value="Unassembled WGS sequence"/>
</dbReference>
<comment type="caution">
    <text evidence="5">The sequence shown here is derived from an EMBL/GenBank/DDBJ whole genome shotgun (WGS) entry which is preliminary data.</text>
</comment>
<dbReference type="Gene3D" id="3.40.50.720">
    <property type="entry name" value="NAD(P)-binding Rossmann-like Domain"/>
    <property type="match status" value="1"/>
</dbReference>
<evidence type="ECO:0000313" key="6">
    <source>
        <dbReference type="Proteomes" id="UP000566819"/>
    </source>
</evidence>
<dbReference type="EMBL" id="JAAMPI010001470">
    <property type="protein sequence ID" value="KAF4625075.1"/>
    <property type="molecule type" value="Genomic_DNA"/>
</dbReference>
<dbReference type="PANTHER" id="PTHR43580:SF3">
    <property type="entry name" value="6-PHOSPHOGLUCONATE DEHYDROGENASE FAMILY PROTEIN (AFU_ORTHOLOGUE AFUA_2G11600)"/>
    <property type="match status" value="1"/>
</dbReference>
<comment type="similarity">
    <text evidence="1">Belongs to the HIBADH-related family. NP60 subfamily.</text>
</comment>
<feature type="domain" description="6-phosphogluconate dehydrogenase NADP-binding" evidence="4">
    <location>
        <begin position="5"/>
        <end position="156"/>
    </location>
</feature>
<accession>A0A8H4RA71</accession>
<dbReference type="SUPFAM" id="SSF51735">
    <property type="entry name" value="NAD(P)-binding Rossmann-fold domains"/>
    <property type="match status" value="1"/>
</dbReference>
<keyword evidence="2" id="KW-0560">Oxidoreductase</keyword>
<feature type="active site" evidence="3">
    <location>
        <position position="178"/>
    </location>
</feature>
<keyword evidence="6" id="KW-1185">Reference proteome</keyword>
<evidence type="ECO:0000256" key="3">
    <source>
        <dbReference type="PIRSR" id="PIRSR000103-1"/>
    </source>
</evidence>
<evidence type="ECO:0000256" key="2">
    <source>
        <dbReference type="ARBA" id="ARBA00023002"/>
    </source>
</evidence>